<organism evidence="1 2">
    <name type="scientific">Xenorhabdus griffiniae</name>
    <dbReference type="NCBI Taxonomy" id="351672"/>
    <lineage>
        <taxon>Bacteria</taxon>
        <taxon>Pseudomonadati</taxon>
        <taxon>Pseudomonadota</taxon>
        <taxon>Gammaproteobacteria</taxon>
        <taxon>Enterobacterales</taxon>
        <taxon>Morganellaceae</taxon>
        <taxon>Xenorhabdus</taxon>
    </lineage>
</organism>
<reference evidence="1 2" key="1">
    <citation type="journal article" date="2023" name="Access Microbiol">
        <title>The genome of a steinernematid-associated Pseudomonas piscis bacterium encodes the biosynthesis of insect toxins.</title>
        <authorList>
            <person name="Awori R.M."/>
            <person name="Hendre P."/>
            <person name="Amugune N.O."/>
        </authorList>
    </citation>
    <scope>NUCLEOTIDE SEQUENCE [LARGE SCALE GENOMIC DNA]</scope>
    <source>
        <strain evidence="1 2">97</strain>
    </source>
</reference>
<evidence type="ECO:0000313" key="2">
    <source>
        <dbReference type="Proteomes" id="UP001300348"/>
    </source>
</evidence>
<keyword evidence="2" id="KW-1185">Reference proteome</keyword>
<gene>
    <name evidence="1" type="ORF">QL112_001455</name>
</gene>
<protein>
    <submittedName>
        <fullName evidence="1">Uncharacterized protein</fullName>
    </submittedName>
</protein>
<dbReference type="EMBL" id="CP133647">
    <property type="protein sequence ID" value="WNH02441.1"/>
    <property type="molecule type" value="Genomic_DNA"/>
</dbReference>
<accession>A0ABY9XIP3</accession>
<dbReference type="RefSeq" id="WP_223281671.1">
    <property type="nucleotide sequence ID" value="NZ_CAWPOC010000130.1"/>
</dbReference>
<dbReference type="GeneID" id="88854182"/>
<evidence type="ECO:0000313" key="1">
    <source>
        <dbReference type="EMBL" id="WNH02441.1"/>
    </source>
</evidence>
<name>A0ABY9XIP3_9GAMM</name>
<dbReference type="Proteomes" id="UP001300348">
    <property type="component" value="Chromosome"/>
</dbReference>
<sequence>MMFFRGVNKSNMIIFSLILGIAILFLSFENSRLGIIAYADKHCQRNTTCLIDMNKIIPFDWDKMYIIDKGIAPEDIEKIIGAKFNDETSLFYKIIFVRDQKVVYSDEYHPPHESYMKKFIKPNFHYPYERKGNYFSHYAISKDNSILSVKIENEPLMSDKIYYNIFPSNAQQVKGREL</sequence>
<proteinExistence type="predicted"/>